<feature type="chain" id="PRO_5017294125" evidence="12">
    <location>
        <begin position="29"/>
        <end position="682"/>
    </location>
</feature>
<comment type="subcellular location">
    <subcellularLocation>
        <location evidence="1 9">Cell outer membrane</location>
        <topology evidence="1 9">Multi-pass membrane protein</topology>
    </subcellularLocation>
</comment>
<keyword evidence="2 9" id="KW-0813">Transport</keyword>
<dbReference type="InterPro" id="IPR039426">
    <property type="entry name" value="TonB-dep_rcpt-like"/>
</dbReference>
<keyword evidence="8 9" id="KW-0998">Cell outer membrane</keyword>
<dbReference type="InterPro" id="IPR010100">
    <property type="entry name" value="TonB-dep_Cu_rcpt"/>
</dbReference>
<evidence type="ECO:0000256" key="3">
    <source>
        <dbReference type="ARBA" id="ARBA00022452"/>
    </source>
</evidence>
<dbReference type="Pfam" id="PF00593">
    <property type="entry name" value="TonB_dep_Rec_b-barrel"/>
    <property type="match status" value="1"/>
</dbReference>
<dbReference type="PROSITE" id="PS01156">
    <property type="entry name" value="TONB_DEPENDENT_REC_2"/>
    <property type="match status" value="1"/>
</dbReference>
<dbReference type="Pfam" id="PF07715">
    <property type="entry name" value="Plug"/>
    <property type="match status" value="1"/>
</dbReference>
<keyword evidence="5 12" id="KW-0732">Signal</keyword>
<feature type="domain" description="TonB-dependent receptor-like beta-barrel" evidence="13">
    <location>
        <begin position="204"/>
        <end position="641"/>
    </location>
</feature>
<dbReference type="GO" id="GO:0044718">
    <property type="term" value="P:siderophore transmembrane transport"/>
    <property type="evidence" value="ECO:0007669"/>
    <property type="project" value="TreeGrafter"/>
</dbReference>
<dbReference type="RefSeq" id="WP_177166730.1">
    <property type="nucleotide sequence ID" value="NZ_FNYH01000001.1"/>
</dbReference>
<feature type="short sequence motif" description="TonB C-terminal box" evidence="10">
    <location>
        <begin position="665"/>
        <end position="682"/>
    </location>
</feature>
<dbReference type="SUPFAM" id="SSF56935">
    <property type="entry name" value="Porins"/>
    <property type="match status" value="1"/>
</dbReference>
<keyword evidence="3 9" id="KW-1134">Transmembrane beta strand</keyword>
<dbReference type="PROSITE" id="PS52016">
    <property type="entry name" value="TONB_DEPENDENT_REC_3"/>
    <property type="match status" value="1"/>
</dbReference>
<keyword evidence="4 9" id="KW-0812">Transmembrane</keyword>
<evidence type="ECO:0000256" key="1">
    <source>
        <dbReference type="ARBA" id="ARBA00004571"/>
    </source>
</evidence>
<dbReference type="InterPro" id="IPR036942">
    <property type="entry name" value="Beta-barrel_TonB_sf"/>
</dbReference>
<evidence type="ECO:0000256" key="11">
    <source>
        <dbReference type="RuleBase" id="RU003357"/>
    </source>
</evidence>
<dbReference type="GO" id="GO:0015344">
    <property type="term" value="F:siderophore uptake transmembrane transporter activity"/>
    <property type="evidence" value="ECO:0007669"/>
    <property type="project" value="TreeGrafter"/>
</dbReference>
<dbReference type="Gene3D" id="2.170.130.10">
    <property type="entry name" value="TonB-dependent receptor, plug domain"/>
    <property type="match status" value="1"/>
</dbReference>
<evidence type="ECO:0000256" key="5">
    <source>
        <dbReference type="ARBA" id="ARBA00022729"/>
    </source>
</evidence>
<evidence type="ECO:0000313" key="16">
    <source>
        <dbReference type="Proteomes" id="UP000242999"/>
    </source>
</evidence>
<evidence type="ECO:0000256" key="6">
    <source>
        <dbReference type="ARBA" id="ARBA00023077"/>
    </source>
</evidence>
<proteinExistence type="inferred from homology"/>
<dbReference type="STRING" id="64971.SAMN05421831_101183"/>
<evidence type="ECO:0000256" key="10">
    <source>
        <dbReference type="PROSITE-ProRule" id="PRU10144"/>
    </source>
</evidence>
<dbReference type="InterPro" id="IPR012910">
    <property type="entry name" value="Plug_dom"/>
</dbReference>
<keyword evidence="16" id="KW-1185">Reference proteome</keyword>
<evidence type="ECO:0000259" key="13">
    <source>
        <dbReference type="Pfam" id="PF00593"/>
    </source>
</evidence>
<evidence type="ECO:0000256" key="7">
    <source>
        <dbReference type="ARBA" id="ARBA00023136"/>
    </source>
</evidence>
<dbReference type="InterPro" id="IPR037066">
    <property type="entry name" value="Plug_dom_sf"/>
</dbReference>
<gene>
    <name evidence="15" type="ORF">SAMN05421831_101183</name>
</gene>
<evidence type="ECO:0000256" key="9">
    <source>
        <dbReference type="PROSITE-ProRule" id="PRU01360"/>
    </source>
</evidence>
<dbReference type="NCBIfam" id="TIGR01778">
    <property type="entry name" value="TonB-copper"/>
    <property type="match status" value="1"/>
</dbReference>
<dbReference type="PANTHER" id="PTHR30069:SF49">
    <property type="entry name" value="OUTER MEMBRANE PROTEIN C"/>
    <property type="match status" value="1"/>
</dbReference>
<name>A0A1H6QHQ1_9GAMM</name>
<dbReference type="Gene3D" id="2.40.170.20">
    <property type="entry name" value="TonB-dependent receptor, beta-barrel domain"/>
    <property type="match status" value="1"/>
</dbReference>
<evidence type="ECO:0000256" key="4">
    <source>
        <dbReference type="ARBA" id="ARBA00022692"/>
    </source>
</evidence>
<evidence type="ECO:0000256" key="2">
    <source>
        <dbReference type="ARBA" id="ARBA00022448"/>
    </source>
</evidence>
<reference evidence="16" key="1">
    <citation type="submission" date="2016-10" db="EMBL/GenBank/DDBJ databases">
        <authorList>
            <person name="Varghese N."/>
            <person name="Submissions S."/>
        </authorList>
    </citation>
    <scope>NUCLEOTIDE SEQUENCE [LARGE SCALE GENOMIC DNA]</scope>
    <source>
        <strain evidence="16">DSM 7165</strain>
    </source>
</reference>
<keyword evidence="6 11" id="KW-0798">TonB box</keyword>
<feature type="domain" description="TonB-dependent receptor plug" evidence="14">
    <location>
        <begin position="53"/>
        <end position="145"/>
    </location>
</feature>
<dbReference type="Proteomes" id="UP000242999">
    <property type="component" value="Unassembled WGS sequence"/>
</dbReference>
<evidence type="ECO:0000256" key="12">
    <source>
        <dbReference type="SAM" id="SignalP"/>
    </source>
</evidence>
<dbReference type="InterPro" id="IPR000531">
    <property type="entry name" value="Beta-barrel_TonB"/>
</dbReference>
<organism evidence="15 16">
    <name type="scientific">Allopseudospirillum japonicum</name>
    <dbReference type="NCBI Taxonomy" id="64971"/>
    <lineage>
        <taxon>Bacteria</taxon>
        <taxon>Pseudomonadati</taxon>
        <taxon>Pseudomonadota</taxon>
        <taxon>Gammaproteobacteria</taxon>
        <taxon>Oceanospirillales</taxon>
        <taxon>Oceanospirillaceae</taxon>
        <taxon>Allopseudospirillum</taxon>
    </lineage>
</organism>
<dbReference type="GO" id="GO:0009279">
    <property type="term" value="C:cell outer membrane"/>
    <property type="evidence" value="ECO:0007669"/>
    <property type="project" value="UniProtKB-SubCell"/>
</dbReference>
<protein>
    <submittedName>
        <fullName evidence="15">Iron complex outermembrane recepter protein</fullName>
    </submittedName>
</protein>
<dbReference type="AlphaFoldDB" id="A0A1H6QHQ1"/>
<dbReference type="EMBL" id="FNYH01000001">
    <property type="protein sequence ID" value="SEI38765.1"/>
    <property type="molecule type" value="Genomic_DNA"/>
</dbReference>
<dbReference type="InterPro" id="IPR010917">
    <property type="entry name" value="TonB_rcpt_CS"/>
</dbReference>
<keyword evidence="7 9" id="KW-0472">Membrane</keyword>
<accession>A0A1H6QHQ1</accession>
<evidence type="ECO:0000256" key="8">
    <source>
        <dbReference type="ARBA" id="ARBA00023237"/>
    </source>
</evidence>
<comment type="similarity">
    <text evidence="9 11">Belongs to the TonB-dependent receptor family.</text>
</comment>
<sequence>MHNKQRLLALHPLALGVCLGLTSLTSVAAETPARIQVQASAIPEQPQQSRVDLQQTQAPSADLAESLRKVTGVSSVRMGGHGLDLVVRGQSQTRLNVLVDGAYVHGGCPNRMDPPTVYAPTTTYDAVTLIRGASSVQHGAGGGGATLLIERQRPDFSQVETSQVQGQLNLGHSSNANAYEMGAQVLAGNQSGYIRLFGEYKTADDYQDGDGQDIRAAYTSRNAGVALGFTPDEATWLELGYEVGRLRDALYAGSGMDSPYSDHDKVSLKFARQLAQQGWSQVAAELHASQVDHLMDNYSLRPVMPGAMKMRTPTESDTYTAKISMDYLWEASKLTIGTNWQQNQRQATAYGGMASMAGDPQSEKFYMWPEVTLNTLGVFAELMHPLNEVLAVKTGLRVDYHQAEADRLHAVPNGGTLSAAQVYQNTYGIQVDDEYTDTDWGGFARLEYLLNANALVYTSLSRSVRHADATERYFARTNWVGNPEIAPEKHHQLEVGIQNDQGMWGYNASLYSNWVQDYILLNKSTPVARYMNQDAHLYGAEFDVFARHGYRVASLGFAWTRAKLDDLNDNLPQIPPLEGRFRLGYESPKWSALTEVVFAAGQDKLSQVGGETYTSSGYGILNLLGHYQAGGVRWRAGVDNVFDRTYAHHINRYSTDPFAMQLNGQPIHEAGRSFWVGMDYQF</sequence>
<evidence type="ECO:0000313" key="15">
    <source>
        <dbReference type="EMBL" id="SEI38765.1"/>
    </source>
</evidence>
<dbReference type="PANTHER" id="PTHR30069">
    <property type="entry name" value="TONB-DEPENDENT OUTER MEMBRANE RECEPTOR"/>
    <property type="match status" value="1"/>
</dbReference>
<feature type="signal peptide" evidence="12">
    <location>
        <begin position="1"/>
        <end position="28"/>
    </location>
</feature>
<evidence type="ECO:0000259" key="14">
    <source>
        <dbReference type="Pfam" id="PF07715"/>
    </source>
</evidence>